<name>A0A2R3IR74_9PSED</name>
<dbReference type="AlphaFoldDB" id="A0A2R3IR74"/>
<keyword evidence="2" id="KW-1185">Reference proteome</keyword>
<organism evidence="1 2">
    <name type="scientific">Pseudomonas paraeruginosa</name>
    <dbReference type="NCBI Taxonomy" id="2994495"/>
    <lineage>
        <taxon>Bacteria</taxon>
        <taxon>Pseudomonadati</taxon>
        <taxon>Pseudomonadota</taxon>
        <taxon>Gammaproteobacteria</taxon>
        <taxon>Pseudomonadales</taxon>
        <taxon>Pseudomonadaceae</taxon>
        <taxon>Pseudomonas</taxon>
    </lineage>
</organism>
<evidence type="ECO:0000313" key="2">
    <source>
        <dbReference type="Proteomes" id="UP000238390"/>
    </source>
</evidence>
<dbReference type="Proteomes" id="UP000238390">
    <property type="component" value="Chromosome"/>
</dbReference>
<accession>A0A2R3IR74</accession>
<dbReference type="EMBL" id="CP027169">
    <property type="protein sequence ID" value="AVK04410.1"/>
    <property type="molecule type" value="Genomic_DNA"/>
</dbReference>
<proteinExistence type="predicted"/>
<sequence>MKRSGYTEIISVDQGSPQDNLSVVPSARCIDLAYPNVAFRKSRLRMNDSPPVIQFIKASESIDKNFKEGQ</sequence>
<reference evidence="1 2" key="1">
    <citation type="submission" date="2018-02" db="EMBL/GenBank/DDBJ databases">
        <title>FDA/CDC Antimicrobial Resistant Isolate Bank Genome Sequencing.</title>
        <authorList>
            <person name="Benahmed F.H."/>
            <person name="Lutgring J.D."/>
            <person name="Yoo B."/>
            <person name="Machado M."/>
            <person name="Brown A."/>
            <person name="McAllister G."/>
            <person name="Perry A."/>
            <person name="Halpin A.L."/>
            <person name="Vavikolanu K."/>
            <person name="Ott S."/>
            <person name="Zhao X."/>
            <person name="Tallon L.J."/>
            <person name="Sadzewicz L."/>
            <person name="Aluvathingal J."/>
            <person name="Nadendla S."/>
            <person name="Voskania-kordi A."/>
            <person name="Simonyan V."/>
            <person name="Patel J."/>
            <person name="Shawar R.M."/>
        </authorList>
    </citation>
    <scope>NUCLEOTIDE SEQUENCE [LARGE SCALE GENOMIC DNA]</scope>
    <source>
        <strain evidence="1 2">AR_0356</strain>
    </source>
</reference>
<evidence type="ECO:0000313" key="1">
    <source>
        <dbReference type="EMBL" id="AVK04410.1"/>
    </source>
</evidence>
<gene>
    <name evidence="1" type="ORF">CSB93_2011</name>
</gene>
<protein>
    <submittedName>
        <fullName evidence="1">Uncharacterized protein</fullName>
    </submittedName>
</protein>